<accession>A0A846WZT4</accession>
<evidence type="ECO:0000313" key="1">
    <source>
        <dbReference type="EMBL" id="NKY17775.1"/>
    </source>
</evidence>
<protein>
    <submittedName>
        <fullName evidence="1">Uncharacterized protein</fullName>
    </submittedName>
</protein>
<dbReference type="RefSeq" id="WP_168544851.1">
    <property type="nucleotide sequence ID" value="NZ_BAAAKS010000033.1"/>
</dbReference>
<dbReference type="AlphaFoldDB" id="A0A846WZT4"/>
<evidence type="ECO:0000313" key="2">
    <source>
        <dbReference type="Proteomes" id="UP000582646"/>
    </source>
</evidence>
<keyword evidence="2" id="KW-1185">Reference proteome</keyword>
<name>A0A846WZT4_9ACTN</name>
<proteinExistence type="predicted"/>
<dbReference type="EMBL" id="JAAXOQ010000005">
    <property type="protein sequence ID" value="NKY17775.1"/>
    <property type="molecule type" value="Genomic_DNA"/>
</dbReference>
<sequence>MITVGVVTAFVLAIAVLTHDRDGLDFGAREVHRAVAERDRRTGPLGTVVP</sequence>
<organism evidence="1 2">
    <name type="scientific">Tsukamurella spumae</name>
    <dbReference type="NCBI Taxonomy" id="44753"/>
    <lineage>
        <taxon>Bacteria</taxon>
        <taxon>Bacillati</taxon>
        <taxon>Actinomycetota</taxon>
        <taxon>Actinomycetes</taxon>
        <taxon>Mycobacteriales</taxon>
        <taxon>Tsukamurellaceae</taxon>
        <taxon>Tsukamurella</taxon>
    </lineage>
</organism>
<comment type="caution">
    <text evidence="1">The sequence shown here is derived from an EMBL/GenBank/DDBJ whole genome shotgun (WGS) entry which is preliminary data.</text>
</comment>
<gene>
    <name evidence="1" type="ORF">HF999_05235</name>
</gene>
<reference evidence="1 2" key="1">
    <citation type="submission" date="2020-04" db="EMBL/GenBank/DDBJ databases">
        <title>MicrobeNet Type strains.</title>
        <authorList>
            <person name="Nicholson A.C."/>
        </authorList>
    </citation>
    <scope>NUCLEOTIDE SEQUENCE [LARGE SCALE GENOMIC DNA]</scope>
    <source>
        <strain evidence="1 2">DSM 44113</strain>
    </source>
</reference>
<dbReference type="Proteomes" id="UP000582646">
    <property type="component" value="Unassembled WGS sequence"/>
</dbReference>